<organism evidence="1 2">
    <name type="scientific">Actinomadura rugatobispora</name>
    <dbReference type="NCBI Taxonomy" id="1994"/>
    <lineage>
        <taxon>Bacteria</taxon>
        <taxon>Bacillati</taxon>
        <taxon>Actinomycetota</taxon>
        <taxon>Actinomycetes</taxon>
        <taxon>Streptosporangiales</taxon>
        <taxon>Thermomonosporaceae</taxon>
        <taxon>Actinomadura</taxon>
    </lineage>
</organism>
<evidence type="ECO:0000313" key="1">
    <source>
        <dbReference type="EMBL" id="MFC5747517.1"/>
    </source>
</evidence>
<dbReference type="InterPro" id="IPR034660">
    <property type="entry name" value="DinB/YfiT-like"/>
</dbReference>
<reference evidence="2" key="1">
    <citation type="journal article" date="2019" name="Int. J. Syst. Evol. Microbiol.">
        <title>The Global Catalogue of Microorganisms (GCM) 10K type strain sequencing project: providing services to taxonomists for standard genome sequencing and annotation.</title>
        <authorList>
            <consortium name="The Broad Institute Genomics Platform"/>
            <consortium name="The Broad Institute Genome Sequencing Center for Infectious Disease"/>
            <person name="Wu L."/>
            <person name="Ma J."/>
        </authorList>
    </citation>
    <scope>NUCLEOTIDE SEQUENCE [LARGE SCALE GENOMIC DNA]</scope>
    <source>
        <strain evidence="2">KCTC 42087</strain>
    </source>
</reference>
<name>A0ABW0ZXU7_9ACTN</name>
<gene>
    <name evidence="1" type="ORF">ACFPZN_17945</name>
</gene>
<dbReference type="SUPFAM" id="SSF109854">
    <property type="entry name" value="DinB/YfiT-like putative metalloenzymes"/>
    <property type="match status" value="1"/>
</dbReference>
<accession>A0ABW0ZXU7</accession>
<keyword evidence="2" id="KW-1185">Reference proteome</keyword>
<dbReference type="Proteomes" id="UP001596074">
    <property type="component" value="Unassembled WGS sequence"/>
</dbReference>
<proteinExistence type="predicted"/>
<protein>
    <recommendedName>
        <fullName evidence="3">DinB family protein</fullName>
    </recommendedName>
</protein>
<dbReference type="EMBL" id="JBHSON010000022">
    <property type="protein sequence ID" value="MFC5747517.1"/>
    <property type="molecule type" value="Genomic_DNA"/>
</dbReference>
<dbReference type="RefSeq" id="WP_378283135.1">
    <property type="nucleotide sequence ID" value="NZ_JBHSON010000022.1"/>
</dbReference>
<evidence type="ECO:0008006" key="3">
    <source>
        <dbReference type="Google" id="ProtNLM"/>
    </source>
</evidence>
<comment type="caution">
    <text evidence="1">The sequence shown here is derived from an EMBL/GenBank/DDBJ whole genome shotgun (WGS) entry which is preliminary data.</text>
</comment>
<evidence type="ECO:0000313" key="2">
    <source>
        <dbReference type="Proteomes" id="UP001596074"/>
    </source>
</evidence>
<dbReference type="Gene3D" id="1.20.120.450">
    <property type="entry name" value="dinb family like domain"/>
    <property type="match status" value="1"/>
</dbReference>
<sequence>MMTDFLPMREARRRTEADRRLLASRVENRPERELVAPYRVEGGPLGDFCDSLRDLVAHVLMWDEINLAVLTEARLGRAHWSLDGPWETPSSGRALNLAGVMAGRELPVDLLLHRFGVVRDALVDELSRYDEDRWTAPLALSHPRATSTGALAQYVMSIPNGGPYWHAAIHLGEQAVMNEQELV</sequence>